<sequence length="234" mass="23706">MFSKFAVVIPFILGLVLQVSAHAIISPALGVTGTPVRNDVQRPTTQAPCGNVNIAQAIGTTTPINAAADGTFTTNVTNFNGGQDGSRQVTAKVDASATGTGTSFVPATVTKNGDLAPTDVGSQEIDVQLPAGTQCTGGTNKNLCLVSFTTAGNFGNCVLVQQGDTTTGAAGISSVAASPAITASATANGTTTTAGKKHHHHHKKPEASAAPTVAARAWGSRMARIFVEEVDEMM</sequence>
<name>A0ACC1SR31_9APHY</name>
<evidence type="ECO:0000313" key="1">
    <source>
        <dbReference type="EMBL" id="KAJ3544542.1"/>
    </source>
</evidence>
<evidence type="ECO:0000313" key="2">
    <source>
        <dbReference type="Proteomes" id="UP001148662"/>
    </source>
</evidence>
<gene>
    <name evidence="1" type="ORF">NM688_g5728</name>
</gene>
<organism evidence="1 2">
    <name type="scientific">Phlebia brevispora</name>
    <dbReference type="NCBI Taxonomy" id="194682"/>
    <lineage>
        <taxon>Eukaryota</taxon>
        <taxon>Fungi</taxon>
        <taxon>Dikarya</taxon>
        <taxon>Basidiomycota</taxon>
        <taxon>Agaricomycotina</taxon>
        <taxon>Agaricomycetes</taxon>
        <taxon>Polyporales</taxon>
        <taxon>Meruliaceae</taxon>
        <taxon>Phlebia</taxon>
    </lineage>
</organism>
<accession>A0ACC1SR31</accession>
<dbReference type="Proteomes" id="UP001148662">
    <property type="component" value="Unassembled WGS sequence"/>
</dbReference>
<keyword evidence="2" id="KW-1185">Reference proteome</keyword>
<reference evidence="1" key="1">
    <citation type="submission" date="2022-07" db="EMBL/GenBank/DDBJ databases">
        <title>Genome Sequence of Phlebia brevispora.</title>
        <authorList>
            <person name="Buettner E."/>
        </authorList>
    </citation>
    <scope>NUCLEOTIDE SEQUENCE</scope>
    <source>
        <strain evidence="1">MPL23</strain>
    </source>
</reference>
<dbReference type="EMBL" id="JANHOG010001086">
    <property type="protein sequence ID" value="KAJ3544542.1"/>
    <property type="molecule type" value="Genomic_DNA"/>
</dbReference>
<protein>
    <submittedName>
        <fullName evidence="1">Uncharacterized protein</fullName>
    </submittedName>
</protein>
<proteinExistence type="predicted"/>
<comment type="caution">
    <text evidence="1">The sequence shown here is derived from an EMBL/GenBank/DDBJ whole genome shotgun (WGS) entry which is preliminary data.</text>
</comment>